<protein>
    <submittedName>
        <fullName evidence="1">Uncharacterized protein</fullName>
    </submittedName>
</protein>
<organism evidence="1 2">
    <name type="scientific">Glaciibacter psychrotolerans</name>
    <dbReference type="NCBI Taxonomy" id="670054"/>
    <lineage>
        <taxon>Bacteria</taxon>
        <taxon>Bacillati</taxon>
        <taxon>Actinomycetota</taxon>
        <taxon>Actinomycetes</taxon>
        <taxon>Micrococcales</taxon>
        <taxon>Microbacteriaceae</taxon>
        <taxon>Glaciibacter</taxon>
    </lineage>
</organism>
<sequence length="117" mass="12961">MLNDDPVPADVYGFSPHILPSGDAHQAKRRGAVVEVQSRYVLALGRSTTTPHVEGVTLRSEADPSCNLTKPGVYGERFKHSVGRAEFSNELNCDYYGHLQPTPKSELLAFWDKLKYG</sequence>
<keyword evidence="2" id="KW-1185">Reference proteome</keyword>
<evidence type="ECO:0000313" key="1">
    <source>
        <dbReference type="EMBL" id="NYJ18487.1"/>
    </source>
</evidence>
<proteinExistence type="predicted"/>
<dbReference type="Proteomes" id="UP000537260">
    <property type="component" value="Unassembled WGS sequence"/>
</dbReference>
<name>A0A7Z0J4K5_9MICO</name>
<accession>A0A7Z0J4K5</accession>
<gene>
    <name evidence="1" type="ORF">HNR05_000278</name>
</gene>
<evidence type="ECO:0000313" key="2">
    <source>
        <dbReference type="Proteomes" id="UP000537260"/>
    </source>
</evidence>
<dbReference type="AlphaFoldDB" id="A0A7Z0J4K5"/>
<reference evidence="1 2" key="1">
    <citation type="submission" date="2020-07" db="EMBL/GenBank/DDBJ databases">
        <title>Sequencing the genomes of 1000 actinobacteria strains.</title>
        <authorList>
            <person name="Klenk H.-P."/>
        </authorList>
    </citation>
    <scope>NUCLEOTIDE SEQUENCE [LARGE SCALE GENOMIC DNA]</scope>
    <source>
        <strain evidence="1 2">LI1</strain>
    </source>
</reference>
<comment type="caution">
    <text evidence="1">The sequence shown here is derived from an EMBL/GenBank/DDBJ whole genome shotgun (WGS) entry which is preliminary data.</text>
</comment>
<dbReference type="RefSeq" id="WP_179577393.1">
    <property type="nucleotide sequence ID" value="NZ_JACCFM010000001.1"/>
</dbReference>
<dbReference type="EMBL" id="JACCFM010000001">
    <property type="protein sequence ID" value="NYJ18487.1"/>
    <property type="molecule type" value="Genomic_DNA"/>
</dbReference>